<accession>A0A9K3LBA9</accession>
<dbReference type="OrthoDB" id="42927at2759"/>
<feature type="region of interest" description="Disordered" evidence="1">
    <location>
        <begin position="1"/>
        <end position="34"/>
    </location>
</feature>
<protein>
    <submittedName>
        <fullName evidence="2">Apc13p protein</fullName>
    </submittedName>
</protein>
<feature type="compositionally biased region" description="Polar residues" evidence="1">
    <location>
        <begin position="49"/>
        <end position="63"/>
    </location>
</feature>
<feature type="region of interest" description="Disordered" evidence="1">
    <location>
        <begin position="44"/>
        <end position="63"/>
    </location>
</feature>
<comment type="caution">
    <text evidence="2">The sequence shown here is derived from an EMBL/GenBank/DDBJ whole genome shotgun (WGS) entry which is preliminary data.</text>
</comment>
<feature type="compositionally biased region" description="Polar residues" evidence="1">
    <location>
        <begin position="1"/>
        <end position="10"/>
    </location>
</feature>
<reference evidence="2" key="2">
    <citation type="submission" date="2021-04" db="EMBL/GenBank/DDBJ databases">
        <authorList>
            <person name="Podell S."/>
        </authorList>
    </citation>
    <scope>NUCLEOTIDE SEQUENCE</scope>
    <source>
        <strain evidence="2">Hildebrandi</strain>
    </source>
</reference>
<evidence type="ECO:0000313" key="2">
    <source>
        <dbReference type="EMBL" id="KAG7359240.1"/>
    </source>
</evidence>
<dbReference type="AlphaFoldDB" id="A0A9K3LBA9"/>
<dbReference type="Proteomes" id="UP000693970">
    <property type="component" value="Unassembled WGS sequence"/>
</dbReference>
<reference evidence="2" key="1">
    <citation type="journal article" date="2021" name="Sci. Rep.">
        <title>Diploid genomic architecture of Nitzschia inconspicua, an elite biomass production diatom.</title>
        <authorList>
            <person name="Oliver A."/>
            <person name="Podell S."/>
            <person name="Pinowska A."/>
            <person name="Traller J.C."/>
            <person name="Smith S.R."/>
            <person name="McClure R."/>
            <person name="Beliaev A."/>
            <person name="Bohutskyi P."/>
            <person name="Hill E.A."/>
            <person name="Rabines A."/>
            <person name="Zheng H."/>
            <person name="Allen L.Z."/>
            <person name="Kuo A."/>
            <person name="Grigoriev I.V."/>
            <person name="Allen A.E."/>
            <person name="Hazlebeck D."/>
            <person name="Allen E.E."/>
        </authorList>
    </citation>
    <scope>NUCLEOTIDE SEQUENCE</scope>
    <source>
        <strain evidence="2">Hildebrandi</strain>
    </source>
</reference>
<sequence length="179" mass="19449">MRPSSLQPMQSVLPHSMETDADTHHHSSPTEAVAAAAPTVTRGFPPVLKSNQSSMHYSSTNSDSNYAAVSRFTRQPFSKAATYITLDMVDDDWAADTLSDDEVETARPEAVVAPLLEEGELDQDAIVVSPTGNSALAANNAAERRRREEGWNDLGLDQIDSIGRATMHAAQTRMHNTQD</sequence>
<gene>
    <name evidence="2" type="ORF">IV203_015829</name>
</gene>
<name>A0A9K3LBA9_9STRA</name>
<proteinExistence type="predicted"/>
<keyword evidence="3" id="KW-1185">Reference proteome</keyword>
<evidence type="ECO:0000313" key="3">
    <source>
        <dbReference type="Proteomes" id="UP000693970"/>
    </source>
</evidence>
<organism evidence="2 3">
    <name type="scientific">Nitzschia inconspicua</name>
    <dbReference type="NCBI Taxonomy" id="303405"/>
    <lineage>
        <taxon>Eukaryota</taxon>
        <taxon>Sar</taxon>
        <taxon>Stramenopiles</taxon>
        <taxon>Ochrophyta</taxon>
        <taxon>Bacillariophyta</taxon>
        <taxon>Bacillariophyceae</taxon>
        <taxon>Bacillariophycidae</taxon>
        <taxon>Bacillariales</taxon>
        <taxon>Bacillariaceae</taxon>
        <taxon>Nitzschia</taxon>
    </lineage>
</organism>
<dbReference type="EMBL" id="JAGRRH010000014">
    <property type="protein sequence ID" value="KAG7359240.1"/>
    <property type="molecule type" value="Genomic_DNA"/>
</dbReference>
<evidence type="ECO:0000256" key="1">
    <source>
        <dbReference type="SAM" id="MobiDB-lite"/>
    </source>
</evidence>